<gene>
    <name evidence="1" type="ordered locus">P700755_002787</name>
</gene>
<reference evidence="1" key="1">
    <citation type="submission" date="2006-03" db="EMBL/GenBank/DDBJ databases">
        <authorList>
            <person name="Bowman J."/>
            <person name="Ferriera S."/>
            <person name="Johnson J."/>
            <person name="Kravitz S."/>
            <person name="Halpern A."/>
            <person name="Remington K."/>
            <person name="Beeson K."/>
            <person name="Tran B."/>
            <person name="Rogers Y.-H."/>
            <person name="Friedman R."/>
            <person name="Venter J.C."/>
        </authorList>
    </citation>
    <scope>NUCLEOTIDE SEQUENCE [LARGE SCALE GENOMIC DNA]</scope>
    <source>
        <strain evidence="1">ATCC 700755</strain>
    </source>
</reference>
<keyword evidence="2" id="KW-1185">Reference proteome</keyword>
<protein>
    <submittedName>
        <fullName evidence="1">Uncharacterized protein</fullName>
    </submittedName>
</protein>
<evidence type="ECO:0000313" key="1">
    <source>
        <dbReference type="EMBL" id="AFU69513.1"/>
    </source>
</evidence>
<sequence>MNKKDKSIIPLEQNAFIRLENSMVITNEILSCQESRLYKLDWDFIIRHRVFFNEFLSSCYPFTEREIIDFIENIEMGGMFYLGEEIDEEIDEFIYFFGLLFNNKIEFSKKIKNIIENNMQDDGLNEKDMPRNKIENIERDKKGWKGIILEKLNKKKYSWEEAENKLSNIDKHFSRVIYDKKFNSERIIKIIRIEGEARSYIANQFFCEALFNKIMIDIDDFSIKKFYQISQ</sequence>
<evidence type="ECO:0000313" key="2">
    <source>
        <dbReference type="Proteomes" id="UP000008514"/>
    </source>
</evidence>
<name>K4II88_PSYTT</name>
<organism evidence="1 2">
    <name type="scientific">Psychroflexus torquis (strain ATCC 700755 / CIP 106069 / ACAM 623)</name>
    <dbReference type="NCBI Taxonomy" id="313595"/>
    <lineage>
        <taxon>Bacteria</taxon>
        <taxon>Pseudomonadati</taxon>
        <taxon>Bacteroidota</taxon>
        <taxon>Flavobacteriia</taxon>
        <taxon>Flavobacteriales</taxon>
        <taxon>Flavobacteriaceae</taxon>
        <taxon>Psychroflexus</taxon>
    </lineage>
</organism>
<accession>K4II88</accession>
<dbReference type="Proteomes" id="UP000008514">
    <property type="component" value="Chromosome"/>
</dbReference>
<dbReference type="RefSeq" id="WP_015025073.1">
    <property type="nucleotide sequence ID" value="NC_018721.1"/>
</dbReference>
<dbReference type="HOGENOM" id="CLU_1198976_0_0_10"/>
<proteinExistence type="predicted"/>
<dbReference type="KEGG" id="ptq:P700755_002787"/>
<dbReference type="AlphaFoldDB" id="K4II88"/>
<reference evidence="1" key="2">
    <citation type="submission" date="2012-09" db="EMBL/GenBank/DDBJ databases">
        <title>The complete sequence of Psychroflexus torquis an extreme psychrophile from sea-ice that is stimulated by light.</title>
        <authorList>
            <person name="Feng S."/>
            <person name="Powell S.M."/>
            <person name="Bowman J.P."/>
        </authorList>
    </citation>
    <scope>NUCLEOTIDE SEQUENCE [LARGE SCALE GENOMIC DNA]</scope>
    <source>
        <strain evidence="1">ATCC 700755</strain>
    </source>
</reference>
<dbReference type="EMBL" id="CP003879">
    <property type="protein sequence ID" value="AFU69513.1"/>
    <property type="molecule type" value="Genomic_DNA"/>
</dbReference>